<organism evidence="3 4">
    <name type="scientific">Tritrichomonas foetus</name>
    <dbReference type="NCBI Taxonomy" id="1144522"/>
    <lineage>
        <taxon>Eukaryota</taxon>
        <taxon>Metamonada</taxon>
        <taxon>Parabasalia</taxon>
        <taxon>Tritrichomonadida</taxon>
        <taxon>Tritrichomonadidae</taxon>
        <taxon>Tritrichomonas</taxon>
    </lineage>
</organism>
<feature type="compositionally biased region" description="Polar residues" evidence="1">
    <location>
        <begin position="1345"/>
        <end position="1391"/>
    </location>
</feature>
<evidence type="ECO:0000313" key="4">
    <source>
        <dbReference type="Proteomes" id="UP000179807"/>
    </source>
</evidence>
<dbReference type="Pfam" id="PF24681">
    <property type="entry name" value="Kelch_KLHDC2_KLHL20_DRC7"/>
    <property type="match status" value="1"/>
</dbReference>
<feature type="compositionally biased region" description="Low complexity" evidence="1">
    <location>
        <begin position="1036"/>
        <end position="1054"/>
    </location>
</feature>
<dbReference type="GO" id="GO:0005737">
    <property type="term" value="C:cytoplasm"/>
    <property type="evidence" value="ECO:0007669"/>
    <property type="project" value="TreeGrafter"/>
</dbReference>
<dbReference type="Gene3D" id="2.120.10.80">
    <property type="entry name" value="Kelch-type beta propeller"/>
    <property type="match status" value="1"/>
</dbReference>
<feature type="region of interest" description="Disordered" evidence="1">
    <location>
        <begin position="1319"/>
        <end position="1459"/>
    </location>
</feature>
<dbReference type="SMART" id="SM00612">
    <property type="entry name" value="Kelch"/>
    <property type="match status" value="2"/>
</dbReference>
<dbReference type="GO" id="GO:0005085">
    <property type="term" value="F:guanyl-nucleotide exchange factor activity"/>
    <property type="evidence" value="ECO:0007669"/>
    <property type="project" value="InterPro"/>
</dbReference>
<dbReference type="PANTHER" id="PTHR12673">
    <property type="entry name" value="FACIOGENITAL DYSPLASIA PROTEIN"/>
    <property type="match status" value="1"/>
</dbReference>
<dbReference type="SUPFAM" id="SSF48065">
    <property type="entry name" value="DBL homology domain (DH-domain)"/>
    <property type="match status" value="1"/>
</dbReference>
<dbReference type="InterPro" id="IPR006652">
    <property type="entry name" value="Kelch_1"/>
</dbReference>
<feature type="compositionally biased region" description="Polar residues" evidence="1">
    <location>
        <begin position="952"/>
        <end position="978"/>
    </location>
</feature>
<feature type="compositionally biased region" description="Polar residues" evidence="1">
    <location>
        <begin position="1131"/>
        <end position="1142"/>
    </location>
</feature>
<proteinExistence type="predicted"/>
<dbReference type="InterPro" id="IPR001331">
    <property type="entry name" value="GDS_CDC24_CS"/>
</dbReference>
<dbReference type="Gene3D" id="1.20.900.10">
    <property type="entry name" value="Dbl homology (DH) domain"/>
    <property type="match status" value="1"/>
</dbReference>
<feature type="compositionally biased region" description="Low complexity" evidence="1">
    <location>
        <begin position="1325"/>
        <end position="1344"/>
    </location>
</feature>
<dbReference type="RefSeq" id="XP_068361500.1">
    <property type="nucleotide sequence ID" value="XM_068503018.1"/>
</dbReference>
<feature type="compositionally biased region" description="Low complexity" evidence="1">
    <location>
        <begin position="1163"/>
        <end position="1177"/>
    </location>
</feature>
<feature type="compositionally biased region" description="Polar residues" evidence="1">
    <location>
        <begin position="1265"/>
        <end position="1290"/>
    </location>
</feature>
<feature type="domain" description="DH" evidence="2">
    <location>
        <begin position="181"/>
        <end position="356"/>
    </location>
</feature>
<dbReference type="OrthoDB" id="10251809at2759"/>
<evidence type="ECO:0000259" key="2">
    <source>
        <dbReference type="PROSITE" id="PS50010"/>
    </source>
</evidence>
<dbReference type="InterPro" id="IPR051092">
    <property type="entry name" value="FYVE_RhoGEF_PH"/>
</dbReference>
<feature type="compositionally biased region" description="Polar residues" evidence="1">
    <location>
        <begin position="1433"/>
        <end position="1446"/>
    </location>
</feature>
<feature type="compositionally biased region" description="Low complexity" evidence="1">
    <location>
        <begin position="1063"/>
        <end position="1078"/>
    </location>
</feature>
<feature type="compositionally biased region" description="Low complexity" evidence="1">
    <location>
        <begin position="979"/>
        <end position="1024"/>
    </location>
</feature>
<dbReference type="PROSITE" id="PS00741">
    <property type="entry name" value="DH_1"/>
    <property type="match status" value="1"/>
</dbReference>
<feature type="compositionally biased region" description="Polar residues" evidence="1">
    <location>
        <begin position="1086"/>
        <end position="1120"/>
    </location>
</feature>
<name>A0A1J4KF27_9EUKA</name>
<dbReference type="PROSITE" id="PS50010">
    <property type="entry name" value="DH_2"/>
    <property type="match status" value="1"/>
</dbReference>
<dbReference type="Pfam" id="PF00621">
    <property type="entry name" value="RhoGEF"/>
    <property type="match status" value="1"/>
</dbReference>
<dbReference type="EMBL" id="MLAK01000670">
    <property type="protein sequence ID" value="OHT08364.1"/>
    <property type="molecule type" value="Genomic_DNA"/>
</dbReference>
<protein>
    <recommendedName>
        <fullName evidence="2">DH domain-containing protein</fullName>
    </recommendedName>
</protein>
<sequence>MDFICLTRSHKQNKILSRKEIDGKTSKQIIELCKENENSSDENSYLYYTSPQFSEWIPNDKQPLALYPNLCLNKRPANYEHPHHYLSVHNDNSFFYLFVNIKASNYAVVPPFKVKFDYKNYKTGKDIFDHIDSSFDLEHTNGSTTSFSLSDSAETIFQKAHSQNIEFHCTFTDKAIKLMDHRSRILVEIRSTEKTYIADLITINQYWEPKLQSTNFLTNNESEQIFRDIPGILNCHTMFFQSLEERKTIYASQVCDVFLSFSEFFKVSMPFITKYDSTMKIISKKLSHKNDPKILLHETTKRNLASYLITPIQRMPRYMLFLRELIKTTPNSHPDHHYLHCSLEKIQAITSKLDEATQKAEEKNQIWLIQQKITKQYNLLEASRKLKITANVTCSKEPCHFYLFSDIVLLTRIDRKGETVIYHSKIIDFNYYPAVTLLSFYLKKRLKVVLFENANDFNLFVSTLECIRTSEYEKNGDLLPTFLWTNSSFVKPLPRLTDIAGIVLHDQYIFYGDSTLVVANLENHQVKFIESPISKRTGFSLVGLNDKLYIFGGHGHGNEYFNDTWQYDILSEQWTKLVIFNSPSPRCEHSAIAYNNKIYLFGGRYKKKYYNNLYVLDLEKDVYEEILINELPQPRSLHSAVLYKDQMIIYGGKSNKAVLNDIYSLDLKKHQWKALYVNISLIPFRYGHRSVMIDDMIITLGGTENGETCAKPLIIKCNNDYQVLQYESRGNYPHVLNCFGLCQEINTNMLVVYIENAIFVVQLPSGIEEELARIQKEAAQSIKFEFGNLPAQTRKGITYEDIISKAKNRKTIHLYGGVAKPNQEWLRKVCNLKVEFTPEQLEKIEGAVAFVPQTGDESMLDNSSNDIYCCAEEKEENANHFVSERSFVAEPSPQDKTIANNRNILPVANTMKSLAPQSTQNPTQSLTTVQTPTKSLTPNPVPKSQKPEAESPLQTASTASIKTDGQASKKPITQQTTKSPSGSFSSNNISSTDNSPNKTINQSNTSSPSTTNSISKPSTSISSKAAIFQSAQTVKNEPPSNSQNSISPSSSQKPLLPPKPVLKESPSTTIPRPSPISSKGKLPANNVATSQPQKSYQQAIINTQNKATPQKEQQTMQTINSSSSSVRSQSTRPVASNQTQRAQTNIQNLKTQNQTHVTNSIHPNQQQTTKQTQPNTKLIPQNTKSIPPNTKSIQQTAKHEQQNQNKPDQNKSKNCQTANNKASPLNTQAPMNKNIQTKQGNTPYSQISRSLGFDPFEMTTKTVNMKSSKQSGNAALNKAQPTSQSSSQVKNPPPRQSPNQKKYSNLKKAQDLAFSFIPGFGQRIAPNPTQTQTTQQKAQPTNATSSQRQTNIFSNSQSKSKFSATQPSSTTTNKFSQSNEQKWSQMAQQSRLKQKLDTPPPKWEDQPHGTIHQPMTHYSPMKTRHQAQHRNDVTSNNSRLGQNNQESPRRTLNRTQINK</sequence>
<feature type="compositionally biased region" description="Polar residues" evidence="1">
    <location>
        <begin position="914"/>
        <end position="938"/>
    </location>
</feature>
<keyword evidence="4" id="KW-1185">Reference proteome</keyword>
<dbReference type="PANTHER" id="PTHR12673:SF159">
    <property type="entry name" value="LD03170P"/>
    <property type="match status" value="1"/>
</dbReference>
<feature type="region of interest" description="Disordered" evidence="1">
    <location>
        <begin position="914"/>
        <end position="1142"/>
    </location>
</feature>
<comment type="caution">
    <text evidence="3">The sequence shown here is derived from an EMBL/GenBank/DDBJ whole genome shotgun (WGS) entry which is preliminary data.</text>
</comment>
<feature type="region of interest" description="Disordered" evidence="1">
    <location>
        <begin position="1265"/>
        <end position="1303"/>
    </location>
</feature>
<dbReference type="Proteomes" id="UP000179807">
    <property type="component" value="Unassembled WGS sequence"/>
</dbReference>
<dbReference type="CDD" id="cd00160">
    <property type="entry name" value="RhoGEF"/>
    <property type="match status" value="1"/>
</dbReference>
<dbReference type="InterPro" id="IPR015915">
    <property type="entry name" value="Kelch-typ_b-propeller"/>
</dbReference>
<dbReference type="InterPro" id="IPR035899">
    <property type="entry name" value="DBL_dom_sf"/>
</dbReference>
<dbReference type="SMART" id="SM00325">
    <property type="entry name" value="RhoGEF"/>
    <property type="match status" value="1"/>
</dbReference>
<dbReference type="VEuPathDB" id="TrichDB:TRFO_23204"/>
<evidence type="ECO:0000313" key="3">
    <source>
        <dbReference type="EMBL" id="OHT08364.1"/>
    </source>
</evidence>
<dbReference type="SUPFAM" id="SSF117281">
    <property type="entry name" value="Kelch motif"/>
    <property type="match status" value="1"/>
</dbReference>
<dbReference type="GO" id="GO:0035556">
    <property type="term" value="P:intracellular signal transduction"/>
    <property type="evidence" value="ECO:0007669"/>
    <property type="project" value="InterPro"/>
</dbReference>
<feature type="compositionally biased region" description="Low complexity" evidence="1">
    <location>
        <begin position="1121"/>
        <end position="1130"/>
    </location>
</feature>
<gene>
    <name evidence="3" type="ORF">TRFO_23204</name>
</gene>
<feature type="compositionally biased region" description="Polar residues" evidence="1">
    <location>
        <begin position="1178"/>
        <end position="1249"/>
    </location>
</feature>
<accession>A0A1J4KF27</accession>
<feature type="region of interest" description="Disordered" evidence="1">
    <location>
        <begin position="1163"/>
        <end position="1253"/>
    </location>
</feature>
<dbReference type="GeneID" id="94837722"/>
<evidence type="ECO:0000256" key="1">
    <source>
        <dbReference type="SAM" id="MobiDB-lite"/>
    </source>
</evidence>
<dbReference type="InterPro" id="IPR000219">
    <property type="entry name" value="DH_dom"/>
</dbReference>
<reference evidence="3" key="1">
    <citation type="submission" date="2016-10" db="EMBL/GenBank/DDBJ databases">
        <authorList>
            <person name="Benchimol M."/>
            <person name="Almeida L.G."/>
            <person name="Vasconcelos A.T."/>
            <person name="Perreira-Neves A."/>
            <person name="Rosa I.A."/>
            <person name="Tasca T."/>
            <person name="Bogo M.R."/>
            <person name="de Souza W."/>
        </authorList>
    </citation>
    <scope>NUCLEOTIDE SEQUENCE [LARGE SCALE GENOMIC DNA]</scope>
    <source>
        <strain evidence="3">K</strain>
    </source>
</reference>